<sequence length="37" mass="4365">MPIEKPFQNILERLFYYGGAFNQPAFRQWAKTRASST</sequence>
<protein>
    <submittedName>
        <fullName evidence="1">Uncharacterized protein</fullName>
    </submittedName>
</protein>
<evidence type="ECO:0000313" key="1">
    <source>
        <dbReference type="EMBL" id="OTP76066.1"/>
    </source>
</evidence>
<proteinExistence type="predicted"/>
<dbReference type="Proteomes" id="UP000194546">
    <property type="component" value="Unassembled WGS sequence"/>
</dbReference>
<dbReference type="EMBL" id="NBTY01000065">
    <property type="protein sequence ID" value="OTP76066.1"/>
    <property type="molecule type" value="Genomic_DNA"/>
</dbReference>
<gene>
    <name evidence="1" type="ORF">PAMC26510_12125</name>
</gene>
<comment type="caution">
    <text evidence="1">The sequence shown here is derived from an EMBL/GenBank/DDBJ whole genome shotgun (WGS) entry which is preliminary data.</text>
</comment>
<accession>A0A242MYV0</accession>
<dbReference type="AlphaFoldDB" id="A0A242MYV0"/>
<organism evidence="1 2">
    <name type="scientific">Caballeronia sordidicola</name>
    <name type="common">Burkholderia sordidicola</name>
    <dbReference type="NCBI Taxonomy" id="196367"/>
    <lineage>
        <taxon>Bacteria</taxon>
        <taxon>Pseudomonadati</taxon>
        <taxon>Pseudomonadota</taxon>
        <taxon>Betaproteobacteria</taxon>
        <taxon>Burkholderiales</taxon>
        <taxon>Burkholderiaceae</taxon>
        <taxon>Caballeronia</taxon>
    </lineage>
</organism>
<evidence type="ECO:0000313" key="2">
    <source>
        <dbReference type="Proteomes" id="UP000194546"/>
    </source>
</evidence>
<reference evidence="1 2" key="1">
    <citation type="submission" date="2017-03" db="EMBL/GenBank/DDBJ databases">
        <title>Genome analysis of strain PAMC 26510.</title>
        <authorList>
            <person name="Oh H.-M."/>
            <person name="Yang J.-A."/>
        </authorList>
    </citation>
    <scope>NUCLEOTIDE SEQUENCE [LARGE SCALE GENOMIC DNA]</scope>
    <source>
        <strain evidence="1 2">PAMC 26510</strain>
    </source>
</reference>
<name>A0A242MYV0_CABSO</name>